<keyword evidence="2" id="KW-0853">WD repeat</keyword>
<dbReference type="STRING" id="1071378.G0WCL7"/>
<sequence>MEESKVLACTKLKYPPCCLQIFKNNGKKKRIILGTYELNKETGYRVGTLDLLDEDLQLITSQDTYGAVLDLKLNPFDNSLLASGHSTGNIMLWKVSSETDELVLLSNLQIFETDKLVTSLHWSPLVKNFMMITNTAGEMATIDIETQMISSFNSGLSSTSTHVDTLTWKEYEVQGKQENAIACFPDTFTGKHGLECWTAEFGVLSPFENVVFTGGDDATIMAHDLRSKGSIWSNNRIHEAGVVGIKCSTPTFRSNRPMSLITGSYDDYIRSFDLRMLGDNIYPGDNIPVAQLSSRNLGGGVWRFSNCPTNGDGEDMDKLLVCCMYDGAKIVSIDESNNGTEDYFLVSNYLKTGHESMCYGGDWDSDFIATCSFYDKSVQKWNP</sequence>
<dbReference type="GO" id="GO:0005768">
    <property type="term" value="C:endosome"/>
    <property type="evidence" value="ECO:0007669"/>
    <property type="project" value="EnsemblFungi"/>
</dbReference>
<reference evidence="8 9" key="1">
    <citation type="journal article" date="2011" name="Proc. Natl. Acad. Sci. U.S.A.">
        <title>Evolutionary erosion of yeast sex chromosomes by mating-type switching accidents.</title>
        <authorList>
            <person name="Gordon J.L."/>
            <person name="Armisen D."/>
            <person name="Proux-Wera E."/>
            <person name="Oheigeartaigh S.S."/>
            <person name="Byrne K.P."/>
            <person name="Wolfe K.H."/>
        </authorList>
    </citation>
    <scope>NUCLEOTIDE SEQUENCE [LARGE SCALE GENOMIC DNA]</scope>
    <source>
        <strain evidence="9">ATCC 10597 / BCRC 20456 / CBS 421 / NBRC 0211 / NRRL Y-12639</strain>
    </source>
</reference>
<evidence type="ECO:0000256" key="3">
    <source>
        <dbReference type="ARBA" id="ARBA00022737"/>
    </source>
</evidence>
<keyword evidence="4" id="KW-0378">Hydrolase</keyword>
<dbReference type="OrthoDB" id="1930760at2759"/>
<dbReference type="Gene3D" id="2.130.10.10">
    <property type="entry name" value="YVTN repeat-like/Quinoprotein amine dehydrogenase"/>
    <property type="match status" value="1"/>
</dbReference>
<dbReference type="GO" id="GO:0032456">
    <property type="term" value="P:endocytic recycling"/>
    <property type="evidence" value="ECO:0007669"/>
    <property type="project" value="EnsemblFungi"/>
</dbReference>
<protein>
    <recommendedName>
        <fullName evidence="6">methylated diphthine methylhydrolase</fullName>
        <ecNumber evidence="6">3.1.1.97</ecNumber>
    </recommendedName>
</protein>
<organism evidence="8 9">
    <name type="scientific">Naumovozyma dairenensis (strain ATCC 10597 / BCRC 20456 / CBS 421 / NBRC 0211 / NRRL Y-12639)</name>
    <name type="common">Saccharomyces dairenensis</name>
    <dbReference type="NCBI Taxonomy" id="1071378"/>
    <lineage>
        <taxon>Eukaryota</taxon>
        <taxon>Fungi</taxon>
        <taxon>Dikarya</taxon>
        <taxon>Ascomycota</taxon>
        <taxon>Saccharomycotina</taxon>
        <taxon>Saccharomycetes</taxon>
        <taxon>Saccharomycetales</taxon>
        <taxon>Saccharomycetaceae</taxon>
        <taxon>Naumovozyma</taxon>
    </lineage>
</organism>
<keyword evidence="9" id="KW-1185">Reference proteome</keyword>
<evidence type="ECO:0000256" key="7">
    <source>
        <dbReference type="ARBA" id="ARBA00047551"/>
    </source>
</evidence>
<comment type="catalytic activity">
    <reaction evidence="7">
        <text>diphthine methyl ester-[translation elongation factor 2] + H2O = diphthine-[translation elongation factor 2] + methanol + H(+)</text>
        <dbReference type="Rhea" id="RHEA:42656"/>
        <dbReference type="Rhea" id="RHEA-COMP:10172"/>
        <dbReference type="Rhea" id="RHEA-COMP:10173"/>
        <dbReference type="ChEBI" id="CHEBI:15377"/>
        <dbReference type="ChEBI" id="CHEBI:15378"/>
        <dbReference type="ChEBI" id="CHEBI:17790"/>
        <dbReference type="ChEBI" id="CHEBI:79005"/>
        <dbReference type="ChEBI" id="CHEBI:82696"/>
        <dbReference type="EC" id="3.1.1.97"/>
    </reaction>
</comment>
<evidence type="ECO:0000256" key="6">
    <source>
        <dbReference type="ARBA" id="ARBA00039131"/>
    </source>
</evidence>
<dbReference type="InterPro" id="IPR001680">
    <property type="entry name" value="WD40_rpt"/>
</dbReference>
<dbReference type="GO" id="GO:0061685">
    <property type="term" value="F:diphthine methylesterase activity"/>
    <property type="evidence" value="ECO:0007669"/>
    <property type="project" value="UniProtKB-EC"/>
</dbReference>
<dbReference type="InterPro" id="IPR052415">
    <property type="entry name" value="Diphthine_MTase"/>
</dbReference>
<evidence type="ECO:0000313" key="9">
    <source>
        <dbReference type="Proteomes" id="UP000000689"/>
    </source>
</evidence>
<dbReference type="EMBL" id="HE580272">
    <property type="protein sequence ID" value="CCD25528.1"/>
    <property type="molecule type" value="Genomic_DNA"/>
</dbReference>
<dbReference type="HOGENOM" id="CLU_036100_0_0_1"/>
<evidence type="ECO:0000256" key="4">
    <source>
        <dbReference type="ARBA" id="ARBA00022801"/>
    </source>
</evidence>
<dbReference type="EC" id="3.1.1.97" evidence="6"/>
<dbReference type="GeneID" id="11496866"/>
<accession>G0WCL7</accession>
<evidence type="ECO:0000313" key="8">
    <source>
        <dbReference type="EMBL" id="CCD25528.1"/>
    </source>
</evidence>
<evidence type="ECO:0000256" key="5">
    <source>
        <dbReference type="ARBA" id="ARBA00038092"/>
    </source>
</evidence>
<dbReference type="PANTHER" id="PTHR46042:SF1">
    <property type="entry name" value="DIPHTHINE METHYLTRANSFERASE"/>
    <property type="match status" value="1"/>
</dbReference>
<dbReference type="Proteomes" id="UP000000689">
    <property type="component" value="Chromosome 6"/>
</dbReference>
<dbReference type="AlphaFoldDB" id="G0WCL7"/>
<keyword evidence="3" id="KW-0677">Repeat</keyword>
<dbReference type="OMA" id="LVCCMYD"/>
<evidence type="ECO:0000256" key="1">
    <source>
        <dbReference type="ARBA" id="ARBA00005156"/>
    </source>
</evidence>
<dbReference type="eggNOG" id="KOG0280">
    <property type="taxonomic scope" value="Eukaryota"/>
</dbReference>
<dbReference type="InterPro" id="IPR036322">
    <property type="entry name" value="WD40_repeat_dom_sf"/>
</dbReference>
<evidence type="ECO:0000256" key="2">
    <source>
        <dbReference type="ARBA" id="ARBA00022574"/>
    </source>
</evidence>
<gene>
    <name evidence="8" type="primary">NDAI0F02100</name>
    <name evidence="8" type="ordered locus">NDAI_0F02100</name>
</gene>
<proteinExistence type="inferred from homology"/>
<dbReference type="SMART" id="SM00320">
    <property type="entry name" value="WD40"/>
    <property type="match status" value="4"/>
</dbReference>
<comment type="similarity">
    <text evidence="5">Belongs to the DPH7 family.</text>
</comment>
<dbReference type="KEGG" id="ndi:NDAI_0F02100"/>
<dbReference type="RefSeq" id="XP_003670771.1">
    <property type="nucleotide sequence ID" value="XM_003670723.1"/>
</dbReference>
<name>G0WCL7_NAUDC</name>
<dbReference type="InterPro" id="IPR015943">
    <property type="entry name" value="WD40/YVTN_repeat-like_dom_sf"/>
</dbReference>
<comment type="pathway">
    <text evidence="1">Protein modification; peptidyl-diphthamide biosynthesis.</text>
</comment>
<dbReference type="PANTHER" id="PTHR46042">
    <property type="entry name" value="DIPHTHINE METHYLTRANSFERASE"/>
    <property type="match status" value="1"/>
</dbReference>
<dbReference type="GO" id="GO:0017183">
    <property type="term" value="P:protein histidyl modification to diphthamide"/>
    <property type="evidence" value="ECO:0007669"/>
    <property type="project" value="EnsemblFungi"/>
</dbReference>
<dbReference type="SUPFAM" id="SSF50978">
    <property type="entry name" value="WD40 repeat-like"/>
    <property type="match status" value="1"/>
</dbReference>